<dbReference type="GO" id="GO:0016020">
    <property type="term" value="C:membrane"/>
    <property type="evidence" value="ECO:0007669"/>
    <property type="project" value="UniProtKB-SubCell"/>
</dbReference>
<evidence type="ECO:0000256" key="1">
    <source>
        <dbReference type="ARBA" id="ARBA00000085"/>
    </source>
</evidence>
<keyword evidence="10" id="KW-0812">Transmembrane</keyword>
<dbReference type="Pfam" id="PF00512">
    <property type="entry name" value="HisKA"/>
    <property type="match status" value="1"/>
</dbReference>
<dbReference type="PROSITE" id="PS50109">
    <property type="entry name" value="HIS_KIN"/>
    <property type="match status" value="1"/>
</dbReference>
<dbReference type="CDD" id="cd00082">
    <property type="entry name" value="HisKA"/>
    <property type="match status" value="1"/>
</dbReference>
<keyword evidence="5" id="KW-0808">Transferase</keyword>
<evidence type="ECO:0000256" key="6">
    <source>
        <dbReference type="ARBA" id="ARBA00022741"/>
    </source>
</evidence>
<dbReference type="Gene3D" id="3.30.565.10">
    <property type="entry name" value="Histidine kinase-like ATPase, C-terminal domain"/>
    <property type="match status" value="1"/>
</dbReference>
<evidence type="ECO:0000256" key="10">
    <source>
        <dbReference type="SAM" id="Phobius"/>
    </source>
</evidence>
<evidence type="ECO:0000259" key="12">
    <source>
        <dbReference type="PROSITE" id="PS50885"/>
    </source>
</evidence>
<dbReference type="InterPro" id="IPR003660">
    <property type="entry name" value="HAMP_dom"/>
</dbReference>
<dbReference type="EMBL" id="JAHJDP010000042">
    <property type="protein sequence ID" value="MBU2690909.1"/>
    <property type="molecule type" value="Genomic_DNA"/>
</dbReference>
<dbReference type="SUPFAM" id="SSF158472">
    <property type="entry name" value="HAMP domain-like"/>
    <property type="match status" value="1"/>
</dbReference>
<comment type="catalytic activity">
    <reaction evidence="1">
        <text>ATP + protein L-histidine = ADP + protein N-phospho-L-histidine.</text>
        <dbReference type="EC" id="2.7.13.3"/>
    </reaction>
</comment>
<dbReference type="SMART" id="SM00304">
    <property type="entry name" value="HAMP"/>
    <property type="match status" value="1"/>
</dbReference>
<evidence type="ECO:0000256" key="2">
    <source>
        <dbReference type="ARBA" id="ARBA00004370"/>
    </source>
</evidence>
<dbReference type="SMART" id="SM00387">
    <property type="entry name" value="HATPase_c"/>
    <property type="match status" value="1"/>
</dbReference>
<dbReference type="Gene3D" id="1.10.287.130">
    <property type="match status" value="1"/>
</dbReference>
<evidence type="ECO:0000313" key="14">
    <source>
        <dbReference type="Proteomes" id="UP000777784"/>
    </source>
</evidence>
<sequence>MTLKLRLATMMVIILIAVMVLQYLLMQREQHVLLARLSELSSGLDQTTLVFAQRVHELARNRELPNLDAIVEEFICDAAFQAADSVAQVKILAWVADDTLGTSRKILRRDRFIKSDEKNRRLLWVPGPVCDSLALGKKGDWGSPRTLIVKLDTLGFSHGDSSATAAPALSSPQTAGGGKGGHDIIINLPLNVSDSDSAFYSLQYRYPLNHLTEDLGRARWRGLYWLVSILGLGILGAFLVAAQFTRPIKALQSSFGRVVDGDLDQLITPKRSDEIGRLTGSFNEMVGRLKESQQVEKRLAEAERLAAVGRLAAGVAHEIRNPLNTILLTMQHMRDKVIEAGGVQDRPGAGGGEPKEFGRYYNLVTSEISRLEKMVGAFLDFSRSGELQLESVNVSESLRSSVALFSSEAEALGISLSLECADGIEIEADPGRLPMIWNNLLSNALEATPKGKKIFVQAGIEKDHLVISVIDEGSGISQEELLHIWDPFYSGRSGGVGLGLSIVRSVAEHHSGWVRADSETGRGTRMTVTLPARQERHPAVNDVHPLIEGEPDS</sequence>
<evidence type="ECO:0000256" key="9">
    <source>
        <dbReference type="ARBA" id="ARBA00023012"/>
    </source>
</evidence>
<dbReference type="InterPro" id="IPR036097">
    <property type="entry name" value="HisK_dim/P_sf"/>
</dbReference>
<proteinExistence type="predicted"/>
<accession>A0A948W5X4</accession>
<evidence type="ECO:0000259" key="11">
    <source>
        <dbReference type="PROSITE" id="PS50109"/>
    </source>
</evidence>
<gene>
    <name evidence="13" type="ORF">KJ970_08270</name>
</gene>
<dbReference type="Gene3D" id="6.10.340.10">
    <property type="match status" value="1"/>
</dbReference>
<dbReference type="PROSITE" id="PS50885">
    <property type="entry name" value="HAMP"/>
    <property type="match status" value="1"/>
</dbReference>
<dbReference type="EC" id="2.7.13.3" evidence="3"/>
<keyword evidence="6" id="KW-0547">Nucleotide-binding</keyword>
<feature type="transmembrane region" description="Helical" evidence="10">
    <location>
        <begin position="6"/>
        <end position="26"/>
    </location>
</feature>
<keyword evidence="8" id="KW-0067">ATP-binding</keyword>
<dbReference type="PANTHER" id="PTHR43065">
    <property type="entry name" value="SENSOR HISTIDINE KINASE"/>
    <property type="match status" value="1"/>
</dbReference>
<name>A0A948W5X4_UNCEI</name>
<dbReference type="Proteomes" id="UP000777784">
    <property type="component" value="Unassembled WGS sequence"/>
</dbReference>
<dbReference type="InterPro" id="IPR003594">
    <property type="entry name" value="HATPase_dom"/>
</dbReference>
<reference evidence="13" key="1">
    <citation type="submission" date="2021-05" db="EMBL/GenBank/DDBJ databases">
        <title>Energy efficiency and biological interactions define the core microbiome of deep oligotrophic groundwater.</title>
        <authorList>
            <person name="Mehrshad M."/>
            <person name="Lopez-Fernandez M."/>
            <person name="Bell E."/>
            <person name="Bernier-Latmani R."/>
            <person name="Bertilsson S."/>
            <person name="Dopson M."/>
        </authorList>
    </citation>
    <scope>NUCLEOTIDE SEQUENCE</scope>
    <source>
        <strain evidence="13">Modern_marine.mb.64</strain>
    </source>
</reference>
<keyword evidence="7 13" id="KW-0418">Kinase</keyword>
<organism evidence="13 14">
    <name type="scientific">Eiseniibacteriota bacterium</name>
    <dbReference type="NCBI Taxonomy" id="2212470"/>
    <lineage>
        <taxon>Bacteria</taxon>
        <taxon>Candidatus Eiseniibacteriota</taxon>
    </lineage>
</organism>
<feature type="transmembrane region" description="Helical" evidence="10">
    <location>
        <begin position="223"/>
        <end position="244"/>
    </location>
</feature>
<dbReference type="Pfam" id="PF02518">
    <property type="entry name" value="HATPase_c"/>
    <property type="match status" value="1"/>
</dbReference>
<keyword evidence="9" id="KW-0902">Two-component regulatory system</keyword>
<evidence type="ECO:0000256" key="3">
    <source>
        <dbReference type="ARBA" id="ARBA00012438"/>
    </source>
</evidence>
<keyword evidence="10" id="KW-0472">Membrane</keyword>
<dbReference type="Pfam" id="PF00672">
    <property type="entry name" value="HAMP"/>
    <property type="match status" value="1"/>
</dbReference>
<evidence type="ECO:0000256" key="7">
    <source>
        <dbReference type="ARBA" id="ARBA00022777"/>
    </source>
</evidence>
<dbReference type="CDD" id="cd06225">
    <property type="entry name" value="HAMP"/>
    <property type="match status" value="1"/>
</dbReference>
<dbReference type="SMART" id="SM00388">
    <property type="entry name" value="HisKA"/>
    <property type="match status" value="1"/>
</dbReference>
<dbReference type="InterPro" id="IPR005467">
    <property type="entry name" value="His_kinase_dom"/>
</dbReference>
<dbReference type="InterPro" id="IPR004358">
    <property type="entry name" value="Sig_transdc_His_kin-like_C"/>
</dbReference>
<feature type="domain" description="HAMP" evidence="12">
    <location>
        <begin position="242"/>
        <end position="294"/>
    </location>
</feature>
<protein>
    <recommendedName>
        <fullName evidence="3">histidine kinase</fullName>
        <ecNumber evidence="3">2.7.13.3</ecNumber>
    </recommendedName>
</protein>
<dbReference type="PRINTS" id="PR00344">
    <property type="entry name" value="BCTRLSENSOR"/>
</dbReference>
<feature type="domain" description="Histidine kinase" evidence="11">
    <location>
        <begin position="314"/>
        <end position="534"/>
    </location>
</feature>
<dbReference type="AlphaFoldDB" id="A0A948W5X4"/>
<dbReference type="GO" id="GO:0005524">
    <property type="term" value="F:ATP binding"/>
    <property type="evidence" value="ECO:0007669"/>
    <property type="project" value="UniProtKB-KW"/>
</dbReference>
<keyword evidence="4" id="KW-0597">Phosphoprotein</keyword>
<dbReference type="PANTHER" id="PTHR43065:SF10">
    <property type="entry name" value="PEROXIDE STRESS-ACTIVATED HISTIDINE KINASE MAK3"/>
    <property type="match status" value="1"/>
</dbReference>
<evidence type="ECO:0000256" key="4">
    <source>
        <dbReference type="ARBA" id="ARBA00022553"/>
    </source>
</evidence>
<dbReference type="InterPro" id="IPR036890">
    <property type="entry name" value="HATPase_C_sf"/>
</dbReference>
<comment type="caution">
    <text evidence="13">The sequence shown here is derived from an EMBL/GenBank/DDBJ whole genome shotgun (WGS) entry which is preliminary data.</text>
</comment>
<keyword evidence="10" id="KW-1133">Transmembrane helix</keyword>
<dbReference type="GO" id="GO:0000155">
    <property type="term" value="F:phosphorelay sensor kinase activity"/>
    <property type="evidence" value="ECO:0007669"/>
    <property type="project" value="InterPro"/>
</dbReference>
<dbReference type="InterPro" id="IPR003661">
    <property type="entry name" value="HisK_dim/P_dom"/>
</dbReference>
<comment type="subcellular location">
    <subcellularLocation>
        <location evidence="2">Membrane</location>
    </subcellularLocation>
</comment>
<evidence type="ECO:0000313" key="13">
    <source>
        <dbReference type="EMBL" id="MBU2690909.1"/>
    </source>
</evidence>
<evidence type="ECO:0000256" key="8">
    <source>
        <dbReference type="ARBA" id="ARBA00022840"/>
    </source>
</evidence>
<evidence type="ECO:0000256" key="5">
    <source>
        <dbReference type="ARBA" id="ARBA00022679"/>
    </source>
</evidence>
<dbReference type="SUPFAM" id="SSF47384">
    <property type="entry name" value="Homodimeric domain of signal transducing histidine kinase"/>
    <property type="match status" value="1"/>
</dbReference>
<dbReference type="SUPFAM" id="SSF55874">
    <property type="entry name" value="ATPase domain of HSP90 chaperone/DNA topoisomerase II/histidine kinase"/>
    <property type="match status" value="1"/>
</dbReference>